<feature type="DNA-binding region" description="H-T-H motif" evidence="2">
    <location>
        <begin position="29"/>
        <end position="48"/>
    </location>
</feature>
<dbReference type="RefSeq" id="WP_340526685.1">
    <property type="nucleotide sequence ID" value="NZ_FMSH01000279.1"/>
</dbReference>
<organism evidence="4">
    <name type="scientific">Cupriavidus necator</name>
    <name type="common">Alcaligenes eutrophus</name>
    <name type="synonym">Ralstonia eutropha</name>
    <dbReference type="NCBI Taxonomy" id="106590"/>
    <lineage>
        <taxon>Bacteria</taxon>
        <taxon>Pseudomonadati</taxon>
        <taxon>Pseudomonadota</taxon>
        <taxon>Betaproteobacteria</taxon>
        <taxon>Burkholderiales</taxon>
        <taxon>Burkholderiaceae</taxon>
        <taxon>Cupriavidus</taxon>
    </lineage>
</organism>
<dbReference type="AlphaFoldDB" id="A0A1K0II12"/>
<dbReference type="PANTHER" id="PTHR47752">
    <property type="entry name" value="HTH-TYPE TRANSCRIPTIONAL REPRESSOR FABR"/>
    <property type="match status" value="1"/>
</dbReference>
<dbReference type="Gene3D" id="1.10.10.60">
    <property type="entry name" value="Homeodomain-like"/>
    <property type="match status" value="1"/>
</dbReference>
<dbReference type="InterPro" id="IPR050692">
    <property type="entry name" value="HTH_transcr_repressor_FabR"/>
</dbReference>
<dbReference type="Gene3D" id="1.10.357.10">
    <property type="entry name" value="Tetracycline Repressor, domain 2"/>
    <property type="match status" value="1"/>
</dbReference>
<sequence>MEAIADGKRRLIDAALRLAAAKRSFAALKLREIAREAGLNPNTFYRHFSDMEDLAITAMAEVSAELRPMLRAVRWAAARDKPGEVATRACEALFLYAQHHPDAFIVGVCGITGPQPALRVAIRTVLDDIAAEMAEDIERLGLCPKLSRPVIDDVCAYVVSYLFHQCVDYIEADAAGRRRLMARSVQLSCWLLQGAAGPNAQPGTKSGRERKAVAA</sequence>
<dbReference type="PROSITE" id="PS50977">
    <property type="entry name" value="HTH_TETR_2"/>
    <property type="match status" value="1"/>
</dbReference>
<dbReference type="EMBL" id="FMSH01000279">
    <property type="protein sequence ID" value="SCU76980.1"/>
    <property type="molecule type" value="Genomic_DNA"/>
</dbReference>
<dbReference type="InterPro" id="IPR009057">
    <property type="entry name" value="Homeodomain-like_sf"/>
</dbReference>
<evidence type="ECO:0000313" key="4">
    <source>
        <dbReference type="EMBL" id="SCU76980.1"/>
    </source>
</evidence>
<dbReference type="Pfam" id="PF00440">
    <property type="entry name" value="TetR_N"/>
    <property type="match status" value="1"/>
</dbReference>
<keyword evidence="1 2" id="KW-0238">DNA-binding</keyword>
<dbReference type="SUPFAM" id="SSF46689">
    <property type="entry name" value="Homeodomain-like"/>
    <property type="match status" value="1"/>
</dbReference>
<feature type="domain" description="HTH tetR-type" evidence="3">
    <location>
        <begin position="5"/>
        <end position="66"/>
    </location>
</feature>
<dbReference type="PANTHER" id="PTHR47752:SF1">
    <property type="entry name" value="HTH-TYPE TRANSCRIPTIONAL REPRESSOR FABR"/>
    <property type="match status" value="1"/>
</dbReference>
<accession>A0A1K0II12</accession>
<evidence type="ECO:0000259" key="3">
    <source>
        <dbReference type="PROSITE" id="PS50977"/>
    </source>
</evidence>
<evidence type="ECO:0000256" key="1">
    <source>
        <dbReference type="ARBA" id="ARBA00023125"/>
    </source>
</evidence>
<dbReference type="InterPro" id="IPR001647">
    <property type="entry name" value="HTH_TetR"/>
</dbReference>
<reference evidence="4" key="1">
    <citation type="submission" date="2016-09" db="EMBL/GenBank/DDBJ databases">
        <authorList>
            <person name="Capua I."/>
            <person name="De Benedictis P."/>
            <person name="Joannis T."/>
            <person name="Lombin L.H."/>
            <person name="Cattoli G."/>
        </authorList>
    </citation>
    <scope>NUCLEOTIDE SEQUENCE</scope>
    <source>
        <strain evidence="4">B9</strain>
    </source>
</reference>
<evidence type="ECO:0000256" key="2">
    <source>
        <dbReference type="PROSITE-ProRule" id="PRU00335"/>
    </source>
</evidence>
<dbReference type="GO" id="GO:0003677">
    <property type="term" value="F:DNA binding"/>
    <property type="evidence" value="ECO:0007669"/>
    <property type="project" value="UniProtKB-UniRule"/>
</dbReference>
<protein>
    <submittedName>
        <fullName evidence="4">Transcriptional regulator TetR/AcrR family</fullName>
    </submittedName>
</protein>
<proteinExistence type="predicted"/>
<gene>
    <name evidence="4" type="ORF">CNECB9_350039</name>
</gene>
<name>A0A1K0II12_CUPNE</name>